<dbReference type="InterPro" id="IPR019410">
    <property type="entry name" value="Methyltransf_16"/>
</dbReference>
<dbReference type="OrthoDB" id="413520at2759"/>
<sequence>MGGSREVQISGYKLIIHEGDGTVDPSTGRALTGSWLWDSAVYLAEWMAACGGAQLAGATVLEVGAGTGLPGLLAASMGAARVVLTDVGQLLEGLRASVAANGQGARVEVRELRWGEAAEAADVVLMSDVFFDAEEMEGLGRTMRAAWGAGTTGWAATEVRPGVGECLEALKREGFEATVVEESVRSLMRTAASQTPEEGESSVFALYRISRRLP</sequence>
<organism evidence="1 2">
    <name type="scientific">Zingiber officinale</name>
    <name type="common">Ginger</name>
    <name type="synonym">Amomum zingiber</name>
    <dbReference type="NCBI Taxonomy" id="94328"/>
    <lineage>
        <taxon>Eukaryota</taxon>
        <taxon>Viridiplantae</taxon>
        <taxon>Streptophyta</taxon>
        <taxon>Embryophyta</taxon>
        <taxon>Tracheophyta</taxon>
        <taxon>Spermatophyta</taxon>
        <taxon>Magnoliopsida</taxon>
        <taxon>Liliopsida</taxon>
        <taxon>Zingiberales</taxon>
        <taxon>Zingiberaceae</taxon>
        <taxon>Zingiber</taxon>
    </lineage>
</organism>
<keyword evidence="2" id="KW-1185">Reference proteome</keyword>
<proteinExistence type="predicted"/>
<accession>A0A8J5HVZ6</accession>
<dbReference type="PANTHER" id="PTHR14614:SF123">
    <property type="entry name" value="OS04G0645500 PROTEIN"/>
    <property type="match status" value="1"/>
</dbReference>
<reference evidence="1 2" key="1">
    <citation type="submission" date="2020-08" db="EMBL/GenBank/DDBJ databases">
        <title>Plant Genome Project.</title>
        <authorList>
            <person name="Zhang R.-G."/>
        </authorList>
    </citation>
    <scope>NUCLEOTIDE SEQUENCE [LARGE SCALE GENOMIC DNA]</scope>
    <source>
        <tissue evidence="1">Rhizome</tissue>
    </source>
</reference>
<dbReference type="CDD" id="cd02440">
    <property type="entry name" value="AdoMet_MTases"/>
    <property type="match status" value="1"/>
</dbReference>
<protein>
    <submittedName>
        <fullName evidence="1">Uncharacterized protein</fullName>
    </submittedName>
</protein>
<dbReference type="PANTHER" id="PTHR14614">
    <property type="entry name" value="HEPATOCELLULAR CARCINOMA-ASSOCIATED ANTIGEN"/>
    <property type="match status" value="1"/>
</dbReference>
<dbReference type="Pfam" id="PF10294">
    <property type="entry name" value="Methyltransf_16"/>
    <property type="match status" value="1"/>
</dbReference>
<evidence type="ECO:0000313" key="1">
    <source>
        <dbReference type="EMBL" id="KAG6532892.1"/>
    </source>
</evidence>
<dbReference type="Proteomes" id="UP000734854">
    <property type="component" value="Unassembled WGS sequence"/>
</dbReference>
<dbReference type="AlphaFoldDB" id="A0A8J5HVZ6"/>
<gene>
    <name evidence="1" type="ORF">ZIOFF_006751</name>
</gene>
<dbReference type="EMBL" id="JACMSC010000002">
    <property type="protein sequence ID" value="KAG6532892.1"/>
    <property type="molecule type" value="Genomic_DNA"/>
</dbReference>
<evidence type="ECO:0000313" key="2">
    <source>
        <dbReference type="Proteomes" id="UP000734854"/>
    </source>
</evidence>
<comment type="caution">
    <text evidence="1">The sequence shown here is derived from an EMBL/GenBank/DDBJ whole genome shotgun (WGS) entry which is preliminary data.</text>
</comment>
<name>A0A8J5HVZ6_ZINOF</name>